<keyword evidence="1 6" id="KW-0645">Protease</keyword>
<dbReference type="RefSeq" id="WP_022789276.1">
    <property type="nucleotide sequence ID" value="NZ_CBCTMB010000017.1"/>
</dbReference>
<dbReference type="GeneID" id="77461875"/>
<feature type="transmembrane region" description="Helical" evidence="7">
    <location>
        <begin position="173"/>
        <end position="196"/>
    </location>
</feature>
<accession>A0A380LLB4</accession>
<dbReference type="Proteomes" id="UP000255523">
    <property type="component" value="Unassembled WGS sequence"/>
</dbReference>
<evidence type="ECO:0000256" key="7">
    <source>
        <dbReference type="SAM" id="Phobius"/>
    </source>
</evidence>
<keyword evidence="7" id="KW-0472">Membrane</keyword>
<dbReference type="Pfam" id="PF01435">
    <property type="entry name" value="Peptidase_M48"/>
    <property type="match status" value="1"/>
</dbReference>
<keyword evidence="3 6" id="KW-0378">Hydrolase</keyword>
<feature type="transmembrane region" description="Helical" evidence="7">
    <location>
        <begin position="87"/>
        <end position="104"/>
    </location>
</feature>
<evidence type="ECO:0000256" key="5">
    <source>
        <dbReference type="ARBA" id="ARBA00023049"/>
    </source>
</evidence>
<name>A0A380LLB4_9FIRM</name>
<dbReference type="EMBL" id="UHFX01000003">
    <property type="protein sequence ID" value="SUO04017.1"/>
    <property type="molecule type" value="Genomic_DNA"/>
</dbReference>
<comment type="cofactor">
    <cofactor evidence="6">
        <name>Zn(2+)</name>
        <dbReference type="ChEBI" id="CHEBI:29105"/>
    </cofactor>
    <text evidence="6">Binds 1 zinc ion per subunit.</text>
</comment>
<sequence length="424" mass="50514">MRILLIVFTILSFLYEIITYTLIQHQRKKPLPKEVADIYPADRYQTFLAYKKDLKPIFFTRSILSTCASLIVLISPFYSLLDHPNPYIGWILTMLVILLIDQLIDLPFDYYTTFTIENRYELNHRTKKEFFKDLLISNITNGIATLLLGYLFVYICTHIESWTHHFAISYTESFLFCLGLAFVFFLLFCILQLIALGSMRLQYHFHELEEGKLRQQIWEFCKESKKKVRHIKIYDESKKSNSRNAFLLSFLGYREFGIADNFILQNKTDELYAVLLHEIGHLKHKKNIWNWLQYVWIVCFFCFLVWLIPNAHVILSLNEWILHDFHLEYTNYYLSLSCFLTLFKPILFILNLYRNYVSCKEENEADNNAVQHGYGNALIQTFKTISTDELIDVNPHPIIEFLEYDHPGMYRRISTILKEEKKRS</sequence>
<keyword evidence="7" id="KW-0812">Transmembrane</keyword>
<evidence type="ECO:0000259" key="9">
    <source>
        <dbReference type="Pfam" id="PF16491"/>
    </source>
</evidence>
<feature type="transmembrane region" description="Helical" evidence="7">
    <location>
        <begin position="332"/>
        <end position="353"/>
    </location>
</feature>
<feature type="transmembrane region" description="Helical" evidence="7">
    <location>
        <begin position="134"/>
        <end position="153"/>
    </location>
</feature>
<keyword evidence="4 6" id="KW-0862">Zinc</keyword>
<evidence type="ECO:0000313" key="10">
    <source>
        <dbReference type="EMBL" id="SUO04017.1"/>
    </source>
</evidence>
<feature type="domain" description="CAAX prenyl protease 1 N-terminal" evidence="9">
    <location>
        <begin position="26"/>
        <end position="190"/>
    </location>
</feature>
<keyword evidence="11" id="KW-1185">Reference proteome</keyword>
<organism evidence="10 11">
    <name type="scientific">Faecalicoccus pleomorphus</name>
    <dbReference type="NCBI Taxonomy" id="1323"/>
    <lineage>
        <taxon>Bacteria</taxon>
        <taxon>Bacillati</taxon>
        <taxon>Bacillota</taxon>
        <taxon>Erysipelotrichia</taxon>
        <taxon>Erysipelotrichales</taxon>
        <taxon>Erysipelotrichaceae</taxon>
        <taxon>Faecalicoccus</taxon>
    </lineage>
</organism>
<protein>
    <submittedName>
        <fullName evidence="10">Peptidase family M48</fullName>
    </submittedName>
</protein>
<feature type="transmembrane region" description="Helical" evidence="7">
    <location>
        <begin position="291"/>
        <end position="312"/>
    </location>
</feature>
<evidence type="ECO:0000256" key="3">
    <source>
        <dbReference type="ARBA" id="ARBA00022801"/>
    </source>
</evidence>
<dbReference type="AlphaFoldDB" id="A0A380LLB4"/>
<feature type="transmembrane region" description="Helical" evidence="7">
    <location>
        <begin position="6"/>
        <end position="23"/>
    </location>
</feature>
<gene>
    <name evidence="10" type="ORF">NCTC11087_00901</name>
</gene>
<feature type="transmembrane region" description="Helical" evidence="7">
    <location>
        <begin position="58"/>
        <end position="81"/>
    </location>
</feature>
<dbReference type="InterPro" id="IPR032456">
    <property type="entry name" value="Peptidase_M48_N"/>
</dbReference>
<keyword evidence="7" id="KW-1133">Transmembrane helix</keyword>
<dbReference type="Pfam" id="PF16491">
    <property type="entry name" value="Peptidase_M48_N"/>
    <property type="match status" value="1"/>
</dbReference>
<proteinExistence type="inferred from homology"/>
<dbReference type="InterPro" id="IPR001915">
    <property type="entry name" value="Peptidase_M48"/>
</dbReference>
<keyword evidence="2" id="KW-0479">Metal-binding</keyword>
<dbReference type="GO" id="GO:0006508">
    <property type="term" value="P:proteolysis"/>
    <property type="evidence" value="ECO:0007669"/>
    <property type="project" value="UniProtKB-KW"/>
</dbReference>
<dbReference type="PANTHER" id="PTHR10120">
    <property type="entry name" value="CAAX PRENYL PROTEASE 1"/>
    <property type="match status" value="1"/>
</dbReference>
<comment type="similarity">
    <text evidence="6">Belongs to the peptidase M48 family.</text>
</comment>
<evidence type="ECO:0000256" key="6">
    <source>
        <dbReference type="RuleBase" id="RU003983"/>
    </source>
</evidence>
<dbReference type="Gene3D" id="3.30.2010.10">
    <property type="entry name" value="Metalloproteases ('zincins'), catalytic domain"/>
    <property type="match status" value="1"/>
</dbReference>
<keyword evidence="5 6" id="KW-0482">Metalloprotease</keyword>
<evidence type="ECO:0000256" key="1">
    <source>
        <dbReference type="ARBA" id="ARBA00022670"/>
    </source>
</evidence>
<feature type="domain" description="Peptidase M48" evidence="8">
    <location>
        <begin position="208"/>
        <end position="419"/>
    </location>
</feature>
<dbReference type="GO" id="GO:0046872">
    <property type="term" value="F:metal ion binding"/>
    <property type="evidence" value="ECO:0007669"/>
    <property type="project" value="UniProtKB-KW"/>
</dbReference>
<evidence type="ECO:0000313" key="11">
    <source>
        <dbReference type="Proteomes" id="UP000255523"/>
    </source>
</evidence>
<reference evidence="10 11" key="1">
    <citation type="submission" date="2018-06" db="EMBL/GenBank/DDBJ databases">
        <authorList>
            <consortium name="Pathogen Informatics"/>
            <person name="Doyle S."/>
        </authorList>
    </citation>
    <scope>NUCLEOTIDE SEQUENCE [LARGE SCALE GENOMIC DNA]</scope>
    <source>
        <strain evidence="10 11">NCTC11087</strain>
    </source>
</reference>
<evidence type="ECO:0000256" key="2">
    <source>
        <dbReference type="ARBA" id="ARBA00022723"/>
    </source>
</evidence>
<evidence type="ECO:0000259" key="8">
    <source>
        <dbReference type="Pfam" id="PF01435"/>
    </source>
</evidence>
<dbReference type="OrthoDB" id="9781930at2"/>
<evidence type="ECO:0000256" key="4">
    <source>
        <dbReference type="ARBA" id="ARBA00022833"/>
    </source>
</evidence>
<dbReference type="GO" id="GO:0004222">
    <property type="term" value="F:metalloendopeptidase activity"/>
    <property type="evidence" value="ECO:0007669"/>
    <property type="project" value="InterPro"/>
</dbReference>